<evidence type="ECO:0000313" key="8">
    <source>
        <dbReference type="Proteomes" id="UP000030672"/>
    </source>
</evidence>
<keyword evidence="3" id="KW-0288">FMN</keyword>
<organism evidence="7 8">
    <name type="scientific">Aureobasidium melanogenum (strain CBS 110374)</name>
    <name type="common">Aureobasidium pullulans var. melanogenum</name>
    <dbReference type="NCBI Taxonomy" id="1043003"/>
    <lineage>
        <taxon>Eukaryota</taxon>
        <taxon>Fungi</taxon>
        <taxon>Dikarya</taxon>
        <taxon>Ascomycota</taxon>
        <taxon>Pezizomycotina</taxon>
        <taxon>Dothideomycetes</taxon>
        <taxon>Dothideomycetidae</taxon>
        <taxon>Dothideales</taxon>
        <taxon>Saccotheciaceae</taxon>
        <taxon>Aureobasidium</taxon>
    </lineage>
</organism>
<dbReference type="CDD" id="cd02932">
    <property type="entry name" value="OYE_YqiM_FMN"/>
    <property type="match status" value="1"/>
</dbReference>
<dbReference type="InterPro" id="IPR044152">
    <property type="entry name" value="YqjM-like"/>
</dbReference>
<evidence type="ECO:0000259" key="6">
    <source>
        <dbReference type="Pfam" id="PF00724"/>
    </source>
</evidence>
<evidence type="ECO:0000256" key="5">
    <source>
        <dbReference type="ARBA" id="ARBA00023002"/>
    </source>
</evidence>
<dbReference type="Proteomes" id="UP000030672">
    <property type="component" value="Unassembled WGS sequence"/>
</dbReference>
<evidence type="ECO:0000256" key="4">
    <source>
        <dbReference type="ARBA" id="ARBA00022857"/>
    </source>
</evidence>
<keyword evidence="4" id="KW-0521">NADP</keyword>
<dbReference type="GO" id="GO:0050661">
    <property type="term" value="F:NADP binding"/>
    <property type="evidence" value="ECO:0007669"/>
    <property type="project" value="InterPro"/>
</dbReference>
<name>A0A074VQY2_AURM1</name>
<dbReference type="PANTHER" id="PTHR43303:SF4">
    <property type="entry name" value="NADPH DEHYDROGENASE C23G7.10C-RELATED"/>
    <property type="match status" value="1"/>
</dbReference>
<dbReference type="EMBL" id="KL584844">
    <property type="protein sequence ID" value="KEQ60092.1"/>
    <property type="molecule type" value="Genomic_DNA"/>
</dbReference>
<evidence type="ECO:0000256" key="3">
    <source>
        <dbReference type="ARBA" id="ARBA00022643"/>
    </source>
</evidence>
<comment type="cofactor">
    <cofactor evidence="1">
        <name>FMN</name>
        <dbReference type="ChEBI" id="CHEBI:58210"/>
    </cofactor>
</comment>
<dbReference type="Pfam" id="PF00724">
    <property type="entry name" value="Oxidored_FMN"/>
    <property type="match status" value="1"/>
</dbReference>
<dbReference type="InterPro" id="IPR013785">
    <property type="entry name" value="Aldolase_TIM"/>
</dbReference>
<keyword evidence="2" id="KW-0285">Flavoprotein</keyword>
<dbReference type="InterPro" id="IPR001155">
    <property type="entry name" value="OxRdtase_FMN_N"/>
</dbReference>
<evidence type="ECO:0000313" key="7">
    <source>
        <dbReference type="EMBL" id="KEQ60092.1"/>
    </source>
</evidence>
<feature type="domain" description="NADH:flavin oxidoreductase/NADH oxidase N-terminal" evidence="6">
    <location>
        <begin position="53"/>
        <end position="399"/>
    </location>
</feature>
<proteinExistence type="predicted"/>
<evidence type="ECO:0000256" key="1">
    <source>
        <dbReference type="ARBA" id="ARBA00001917"/>
    </source>
</evidence>
<dbReference type="PANTHER" id="PTHR43303">
    <property type="entry name" value="NADPH DEHYDROGENASE C23G7.10C-RELATED"/>
    <property type="match status" value="1"/>
</dbReference>
<dbReference type="Gene3D" id="3.20.20.70">
    <property type="entry name" value="Aldolase class I"/>
    <property type="match status" value="1"/>
</dbReference>
<keyword evidence="5" id="KW-0560">Oxidoreductase</keyword>
<dbReference type="GeneID" id="63920197"/>
<dbReference type="GO" id="GO:0003959">
    <property type="term" value="F:NADPH dehydrogenase activity"/>
    <property type="evidence" value="ECO:0007669"/>
    <property type="project" value="InterPro"/>
</dbReference>
<accession>A0A074VQY2</accession>
<dbReference type="AlphaFoldDB" id="A0A074VQY2"/>
<evidence type="ECO:0000256" key="2">
    <source>
        <dbReference type="ARBA" id="ARBA00022630"/>
    </source>
</evidence>
<protein>
    <submittedName>
        <fullName evidence="7">NADH:flavin oxidoreductase/NADH oxidase</fullName>
    </submittedName>
</protein>
<keyword evidence="8" id="KW-1185">Reference proteome</keyword>
<dbReference type="STRING" id="1043003.A0A074VQY2"/>
<dbReference type="GO" id="GO:0010181">
    <property type="term" value="F:FMN binding"/>
    <property type="evidence" value="ECO:0007669"/>
    <property type="project" value="InterPro"/>
</dbReference>
<dbReference type="RefSeq" id="XP_040877115.1">
    <property type="nucleotide sequence ID" value="XM_041026824.1"/>
</dbReference>
<dbReference type="SUPFAM" id="SSF51395">
    <property type="entry name" value="FMN-linked oxidoreductases"/>
    <property type="match status" value="1"/>
</dbReference>
<gene>
    <name evidence="7" type="ORF">M437DRAFT_77530</name>
</gene>
<dbReference type="HOGENOM" id="CLU_012153_2_1_1"/>
<sequence>MPEAVSHHNIVENVVGESRHVNRAAPGVPYFTPLQSPPAGAAFVREDGKTVPKLFQPLKLRGLTLPNRIFLSPLCQYSAEDGHYTKWHMAHIGGIVSRGPGMTIIEATAVTPEGRITPEDVGLWKDSQMAPLKEVVDFAHSQNQLIAIQLAHAGRKASCVAPWLSAAAVAPKEQNGWPDNVLAPSAIPWNEHHANPRAMTLEDIESFKKSYADAVRRALKVGFDAIEIHAAHGYLLCSFLSPTSNQRTDKYGGSFENRTRLLLETVDLVREIIPETMPLFVRVSGTEWLEEVAEIKESWTSEQTVELGKILAERGVDLMDISSGGNHPKQHPHAAPGYQAPLSKAVKKAVGDKMAVSAVGSIHTGKLANELLEEGLDVIMVGRLFQKNPGVVFTFAEELGVEVNMPNQIRWGWSKRGASQLKTLLDANL</sequence>
<reference evidence="7 8" key="1">
    <citation type="journal article" date="2014" name="BMC Genomics">
        <title>Genome sequencing of four Aureobasidium pullulans varieties: biotechnological potential, stress tolerance, and description of new species.</title>
        <authorList>
            <person name="Gostin Ar C."/>
            <person name="Ohm R.A."/>
            <person name="Kogej T."/>
            <person name="Sonjak S."/>
            <person name="Turk M."/>
            <person name="Zajc J."/>
            <person name="Zalar P."/>
            <person name="Grube M."/>
            <person name="Sun H."/>
            <person name="Han J."/>
            <person name="Sharma A."/>
            <person name="Chiniquy J."/>
            <person name="Ngan C.Y."/>
            <person name="Lipzen A."/>
            <person name="Barry K."/>
            <person name="Grigoriev I.V."/>
            <person name="Gunde-Cimerman N."/>
        </authorList>
    </citation>
    <scope>NUCLEOTIDE SEQUENCE [LARGE SCALE GENOMIC DNA]</scope>
    <source>
        <strain evidence="7 8">CBS 110374</strain>
    </source>
</reference>